<evidence type="ECO:0000256" key="5">
    <source>
        <dbReference type="ARBA" id="ARBA00023034"/>
    </source>
</evidence>
<comment type="subcellular location">
    <subcellularLocation>
        <location evidence="1">Endomembrane system</location>
        <topology evidence="1">Multi-pass membrane protein</topology>
    </subcellularLocation>
    <subcellularLocation>
        <location evidence="2">Golgi apparatus membrane</location>
    </subcellularLocation>
</comment>
<dbReference type="STRING" id="289078.A0A2X0MHT6"/>
<evidence type="ECO:0000313" key="10">
    <source>
        <dbReference type="EMBL" id="SCZ93870.1"/>
    </source>
</evidence>
<evidence type="ECO:0000256" key="6">
    <source>
        <dbReference type="ARBA" id="ARBA00023136"/>
    </source>
</evidence>
<feature type="region of interest" description="Disordered" evidence="7">
    <location>
        <begin position="116"/>
        <end position="232"/>
    </location>
</feature>
<keyword evidence="5" id="KW-0333">Golgi apparatus</keyword>
<evidence type="ECO:0000256" key="8">
    <source>
        <dbReference type="SAM" id="Phobius"/>
    </source>
</evidence>
<name>A0A2X0MHT6_9BASI</name>
<dbReference type="GO" id="GO:0000139">
    <property type="term" value="C:Golgi membrane"/>
    <property type="evidence" value="ECO:0007669"/>
    <property type="project" value="UniProtKB-SubCell"/>
</dbReference>
<feature type="chain" id="PRO_5016142261" evidence="9">
    <location>
        <begin position="21"/>
        <end position="420"/>
    </location>
</feature>
<evidence type="ECO:0000256" key="2">
    <source>
        <dbReference type="ARBA" id="ARBA00004394"/>
    </source>
</evidence>
<accession>A0A2X0MHT6</accession>
<evidence type="ECO:0000256" key="9">
    <source>
        <dbReference type="SAM" id="SignalP"/>
    </source>
</evidence>
<dbReference type="PANTHER" id="PTHR16133:SF0">
    <property type="entry name" value="ZINC_IRON REGULATED TRANSPORTER-RELATED PROTEIN 102B, ISOFORM E"/>
    <property type="match status" value="1"/>
</dbReference>
<reference evidence="11" key="1">
    <citation type="submission" date="2016-10" db="EMBL/GenBank/DDBJ databases">
        <authorList>
            <person name="Jeantristanb JTB J.-T."/>
            <person name="Ricardo R."/>
        </authorList>
    </citation>
    <scope>NUCLEOTIDE SEQUENCE [LARGE SCALE GENOMIC DNA]</scope>
</reference>
<keyword evidence="4 8" id="KW-1133">Transmembrane helix</keyword>
<dbReference type="Pfam" id="PF02535">
    <property type="entry name" value="Zip"/>
    <property type="match status" value="1"/>
</dbReference>
<feature type="transmembrane region" description="Helical" evidence="8">
    <location>
        <begin position="91"/>
        <end position="108"/>
    </location>
</feature>
<protein>
    <submittedName>
        <fullName evidence="10">BZ3500_MvSof-1268-A1-R1_Chr6-3g08937 protein</fullName>
    </submittedName>
</protein>
<feature type="compositionally biased region" description="Low complexity" evidence="7">
    <location>
        <begin position="221"/>
        <end position="232"/>
    </location>
</feature>
<keyword evidence="6 8" id="KW-0472">Membrane</keyword>
<proteinExistence type="predicted"/>
<evidence type="ECO:0000256" key="4">
    <source>
        <dbReference type="ARBA" id="ARBA00022989"/>
    </source>
</evidence>
<dbReference type="GO" id="GO:0006829">
    <property type="term" value="P:zinc ion transport"/>
    <property type="evidence" value="ECO:0007669"/>
    <property type="project" value="InterPro"/>
</dbReference>
<feature type="transmembrane region" description="Helical" evidence="8">
    <location>
        <begin position="44"/>
        <end position="63"/>
    </location>
</feature>
<evidence type="ECO:0000256" key="3">
    <source>
        <dbReference type="ARBA" id="ARBA00022692"/>
    </source>
</evidence>
<dbReference type="PANTHER" id="PTHR16133">
    <property type="entry name" value="SOLUTE CARRIER FAMILY 39 ZINC TRANSPORTER , MEMBER 9-RELATED"/>
    <property type="match status" value="1"/>
</dbReference>
<keyword evidence="3 8" id="KW-0812">Transmembrane</keyword>
<feature type="region of interest" description="Disordered" evidence="7">
    <location>
        <begin position="372"/>
        <end position="395"/>
    </location>
</feature>
<feature type="transmembrane region" description="Helical" evidence="8">
    <location>
        <begin position="276"/>
        <end position="299"/>
    </location>
</feature>
<dbReference type="EMBL" id="FMWP01000048">
    <property type="protein sequence ID" value="SCZ93870.1"/>
    <property type="molecule type" value="Genomic_DNA"/>
</dbReference>
<gene>
    <name evidence="10" type="ORF">BZ3500_MVSOF-1268-A1-R1_CHR6-3G08937</name>
</gene>
<evidence type="ECO:0000256" key="1">
    <source>
        <dbReference type="ARBA" id="ARBA00004127"/>
    </source>
</evidence>
<dbReference type="AlphaFoldDB" id="A0A2X0MHT6"/>
<keyword evidence="9" id="KW-0732">Signal</keyword>
<dbReference type="InterPro" id="IPR045891">
    <property type="entry name" value="ZIP9"/>
</dbReference>
<feature type="compositionally biased region" description="Polar residues" evidence="7">
    <location>
        <begin position="187"/>
        <end position="201"/>
    </location>
</feature>
<evidence type="ECO:0000313" key="11">
    <source>
        <dbReference type="Proteomes" id="UP000249723"/>
    </source>
</evidence>
<dbReference type="Proteomes" id="UP000249723">
    <property type="component" value="Unassembled WGS sequence"/>
</dbReference>
<organism evidence="10 11">
    <name type="scientific">Microbotryum saponariae</name>
    <dbReference type="NCBI Taxonomy" id="289078"/>
    <lineage>
        <taxon>Eukaryota</taxon>
        <taxon>Fungi</taxon>
        <taxon>Dikarya</taxon>
        <taxon>Basidiomycota</taxon>
        <taxon>Pucciniomycotina</taxon>
        <taxon>Microbotryomycetes</taxon>
        <taxon>Microbotryales</taxon>
        <taxon>Microbotryaceae</taxon>
        <taxon>Microbotryum</taxon>
    </lineage>
</organism>
<dbReference type="InterPro" id="IPR003689">
    <property type="entry name" value="ZIP"/>
</dbReference>
<feature type="transmembrane region" description="Helical" evidence="8">
    <location>
        <begin position="344"/>
        <end position="363"/>
    </location>
</feature>
<feature type="signal peptide" evidence="9">
    <location>
        <begin position="1"/>
        <end position="20"/>
    </location>
</feature>
<dbReference type="GO" id="GO:0046873">
    <property type="term" value="F:metal ion transmembrane transporter activity"/>
    <property type="evidence" value="ECO:0007669"/>
    <property type="project" value="InterPro"/>
</dbReference>
<evidence type="ECO:0000256" key="7">
    <source>
        <dbReference type="SAM" id="MobiDB-lite"/>
    </source>
</evidence>
<sequence length="420" mass="43821">MGLARLLVLASVMLVATVIASSLPQWIRFSPRRLHQLSVYSTGLLIGAALTIVIPEGVAAVYANSSSLHHHAAEHEAAHGSPYRHDAHSNPTNIGLALLAGFLLMYLIDTYTHSHPPASSVGRLDRSNSRHPHRYLTRQSSSISELEPLNANSSHHHQHHYRNGDDEYDWAENGNLGTANADRKSLAPTSSSSINGGTSANPSRSSSPTHHHPPSPPNEPIPSSSPSSPSSSASAISTVIGLVVHSLADGVSLGASSLPSGEQAVTQVASSTSLELIIFLAIMVHKAPAAFALSSLLSSNRSVSPSFLRKSLLAFSLAAPLGALTTYGLLTLVGVELEGVQGGIGWWTGLALVFSGGTFLFVATHVIKENTGTEGGSSNHGRGGESSEDGEENGKGGGPVWVVAGMLTPWVLGRLVGHGH</sequence>
<keyword evidence="11" id="KW-1185">Reference proteome</keyword>
<feature type="transmembrane region" description="Helical" evidence="8">
    <location>
        <begin position="311"/>
        <end position="332"/>
    </location>
</feature>